<sequence length="587" mass="62231">MERKELAISHHENNDNSHKSQSSSVDDAHLYGFAADESTIRKGYFRSPRFLGTMLATGLGLSVAVGGFGLAAPNLALINNEIGPDPNISWVSLVYTLTLAIGLLLVGRLSDLFGRRWFFIGAAGLSLIGCVVSATAQNVQALIAGTAIIGLAASGQQSFATITGELVPMKHRFAANAVMYVFCIPFSALAPALSKAFVLYSAAGWRWCYYLMIILSFISGLLFFIFYFPPTFEDKFKNKSRGQQIRDFDYIGTVLFIGGFVIFLLGLSWGGSVYPWKSAHVISTMVVGGLVLIAFALWECFAPLKEPLLPMHLFKNVAWVVACVLLGIGAMIYYAMAIVWPSMVAVLYTDDGGASMYAGWLSCMPGMINGGQIVGGFLAVPIGKTRIQVIVVLILGGSLLAAIAYAGPDDLWGAGVLMVLSSFFIGWNESVCLSNAGIELLNQQEIGTAIGAAGSIRSAISSLGSAVYVSVLSNRLLETIPAKVPAAVVQAGLPESSVAGFMAGLTSGSFTDVSGLTPDIISAGMAAYKSANAQAYRTVFLATIAFTGLAVILSFFAPNVDDKMTGQIAVTLHREDDDGKAEKVDGV</sequence>
<evidence type="ECO:0000256" key="2">
    <source>
        <dbReference type="ARBA" id="ARBA00022448"/>
    </source>
</evidence>
<evidence type="ECO:0000256" key="3">
    <source>
        <dbReference type="ARBA" id="ARBA00022692"/>
    </source>
</evidence>
<dbReference type="InterPro" id="IPR010573">
    <property type="entry name" value="MFS_Str1/Tri12-like"/>
</dbReference>
<feature type="transmembrane region" description="Helical" evidence="7">
    <location>
        <begin position="88"/>
        <end position="106"/>
    </location>
</feature>
<dbReference type="AlphaFoldDB" id="A0A177CQM4"/>
<dbReference type="PROSITE" id="PS50850">
    <property type="entry name" value="MFS"/>
    <property type="match status" value="1"/>
</dbReference>
<dbReference type="InParanoid" id="A0A177CQM4"/>
<comment type="subcellular location">
    <subcellularLocation>
        <location evidence="1">Membrane</location>
        <topology evidence="1">Multi-pass membrane protein</topology>
    </subcellularLocation>
</comment>
<evidence type="ECO:0000313" key="9">
    <source>
        <dbReference type="EMBL" id="OAG09823.1"/>
    </source>
</evidence>
<feature type="compositionally biased region" description="Basic and acidic residues" evidence="6">
    <location>
        <begin position="1"/>
        <end position="18"/>
    </location>
</feature>
<organism evidence="9 10">
    <name type="scientific">Paraphaeosphaeria sporulosa</name>
    <dbReference type="NCBI Taxonomy" id="1460663"/>
    <lineage>
        <taxon>Eukaryota</taxon>
        <taxon>Fungi</taxon>
        <taxon>Dikarya</taxon>
        <taxon>Ascomycota</taxon>
        <taxon>Pezizomycotina</taxon>
        <taxon>Dothideomycetes</taxon>
        <taxon>Pleosporomycetidae</taxon>
        <taxon>Pleosporales</taxon>
        <taxon>Massarineae</taxon>
        <taxon>Didymosphaeriaceae</taxon>
        <taxon>Paraphaeosphaeria</taxon>
    </lineage>
</organism>
<dbReference type="EMBL" id="KV441549">
    <property type="protein sequence ID" value="OAG09823.1"/>
    <property type="molecule type" value="Genomic_DNA"/>
</dbReference>
<feature type="transmembrane region" description="Helical" evidence="7">
    <location>
        <begin position="142"/>
        <end position="167"/>
    </location>
</feature>
<dbReference type="SUPFAM" id="SSF103473">
    <property type="entry name" value="MFS general substrate transporter"/>
    <property type="match status" value="1"/>
</dbReference>
<feature type="transmembrane region" description="Helical" evidence="7">
    <location>
        <begin position="281"/>
        <end position="304"/>
    </location>
</feature>
<dbReference type="Pfam" id="PF06609">
    <property type="entry name" value="TRI12"/>
    <property type="match status" value="1"/>
</dbReference>
<feature type="transmembrane region" description="Helical" evidence="7">
    <location>
        <begin position="387"/>
        <end position="405"/>
    </location>
</feature>
<dbReference type="CDD" id="cd06179">
    <property type="entry name" value="MFS_TRI12_like"/>
    <property type="match status" value="1"/>
</dbReference>
<dbReference type="PANTHER" id="PTHR23501">
    <property type="entry name" value="MAJOR FACILITATOR SUPERFAMILY"/>
    <property type="match status" value="1"/>
</dbReference>
<dbReference type="InterPro" id="IPR053791">
    <property type="entry name" value="MFS_Tri12-like"/>
</dbReference>
<dbReference type="InterPro" id="IPR005829">
    <property type="entry name" value="Sugar_transporter_CS"/>
</dbReference>
<accession>A0A177CQM4</accession>
<feature type="transmembrane region" description="Helical" evidence="7">
    <location>
        <begin position="357"/>
        <end position="380"/>
    </location>
</feature>
<keyword evidence="5 7" id="KW-0472">Membrane</keyword>
<keyword evidence="4 7" id="KW-1133">Transmembrane helix</keyword>
<dbReference type="GeneID" id="28764792"/>
<proteinExistence type="predicted"/>
<dbReference type="InterPro" id="IPR036259">
    <property type="entry name" value="MFS_trans_sf"/>
</dbReference>
<keyword evidence="2" id="KW-0813">Transport</keyword>
<protein>
    <submittedName>
        <fullName evidence="9">MFS general substrate transporter</fullName>
    </submittedName>
</protein>
<feature type="transmembrane region" description="Helical" evidence="7">
    <location>
        <begin position="179"/>
        <end position="203"/>
    </location>
</feature>
<dbReference type="PANTHER" id="PTHR23501:SF109">
    <property type="entry name" value="MAJOR FACILITATOR SUPERFAMILY (MFS) PROFILE DOMAIN-CONTAINING PROTEIN-RELATED"/>
    <property type="match status" value="1"/>
</dbReference>
<dbReference type="GO" id="GO:0022857">
    <property type="term" value="F:transmembrane transporter activity"/>
    <property type="evidence" value="ECO:0007669"/>
    <property type="project" value="InterPro"/>
</dbReference>
<dbReference type="Proteomes" id="UP000077069">
    <property type="component" value="Unassembled WGS sequence"/>
</dbReference>
<evidence type="ECO:0000256" key="7">
    <source>
        <dbReference type="SAM" id="Phobius"/>
    </source>
</evidence>
<evidence type="ECO:0000256" key="6">
    <source>
        <dbReference type="SAM" id="MobiDB-lite"/>
    </source>
</evidence>
<evidence type="ECO:0000256" key="1">
    <source>
        <dbReference type="ARBA" id="ARBA00004141"/>
    </source>
</evidence>
<dbReference type="RefSeq" id="XP_018040188.1">
    <property type="nucleotide sequence ID" value="XM_018181306.1"/>
</dbReference>
<feature type="transmembrane region" description="Helical" evidence="7">
    <location>
        <begin position="50"/>
        <end position="76"/>
    </location>
</feature>
<feature type="transmembrane region" description="Helical" evidence="7">
    <location>
        <begin position="316"/>
        <end position="337"/>
    </location>
</feature>
<dbReference type="OrthoDB" id="4161376at2759"/>
<keyword evidence="10" id="KW-1185">Reference proteome</keyword>
<evidence type="ECO:0000256" key="4">
    <source>
        <dbReference type="ARBA" id="ARBA00022989"/>
    </source>
</evidence>
<dbReference type="PROSITE" id="PS00216">
    <property type="entry name" value="SUGAR_TRANSPORT_1"/>
    <property type="match status" value="1"/>
</dbReference>
<feature type="transmembrane region" description="Helical" evidence="7">
    <location>
        <begin position="118"/>
        <end position="136"/>
    </location>
</feature>
<feature type="region of interest" description="Disordered" evidence="6">
    <location>
        <begin position="1"/>
        <end position="24"/>
    </location>
</feature>
<evidence type="ECO:0000256" key="5">
    <source>
        <dbReference type="ARBA" id="ARBA00023136"/>
    </source>
</evidence>
<feature type="transmembrane region" description="Helical" evidence="7">
    <location>
        <begin position="209"/>
        <end position="228"/>
    </location>
</feature>
<keyword evidence="3 7" id="KW-0812">Transmembrane</keyword>
<name>A0A177CQM4_9PLEO</name>
<evidence type="ECO:0000313" key="10">
    <source>
        <dbReference type="Proteomes" id="UP000077069"/>
    </source>
</evidence>
<gene>
    <name evidence="9" type="ORF">CC84DRAFT_1193484</name>
</gene>
<feature type="domain" description="Major facilitator superfamily (MFS) profile" evidence="8">
    <location>
        <begin position="53"/>
        <end position="562"/>
    </location>
</feature>
<dbReference type="InterPro" id="IPR020846">
    <property type="entry name" value="MFS_dom"/>
</dbReference>
<evidence type="ECO:0000259" key="8">
    <source>
        <dbReference type="PROSITE" id="PS50850"/>
    </source>
</evidence>
<feature type="transmembrane region" description="Helical" evidence="7">
    <location>
        <begin position="248"/>
        <end position="269"/>
    </location>
</feature>
<reference evidence="9 10" key="1">
    <citation type="submission" date="2016-05" db="EMBL/GenBank/DDBJ databases">
        <title>Comparative analysis of secretome profiles of manganese(II)-oxidizing ascomycete fungi.</title>
        <authorList>
            <consortium name="DOE Joint Genome Institute"/>
            <person name="Zeiner C.A."/>
            <person name="Purvine S.O."/>
            <person name="Zink E.M."/>
            <person name="Wu S."/>
            <person name="Pasa-Tolic L."/>
            <person name="Chaput D.L."/>
            <person name="Haridas S."/>
            <person name="Grigoriev I.V."/>
            <person name="Santelli C.M."/>
            <person name="Hansel C.M."/>
        </authorList>
    </citation>
    <scope>NUCLEOTIDE SEQUENCE [LARGE SCALE GENOMIC DNA]</scope>
    <source>
        <strain evidence="9 10">AP3s5-JAC2a</strain>
    </source>
</reference>
<feature type="transmembrane region" description="Helical" evidence="7">
    <location>
        <begin position="411"/>
        <end position="427"/>
    </location>
</feature>
<dbReference type="GO" id="GO:0005886">
    <property type="term" value="C:plasma membrane"/>
    <property type="evidence" value="ECO:0007669"/>
    <property type="project" value="TreeGrafter"/>
</dbReference>
<feature type="transmembrane region" description="Helical" evidence="7">
    <location>
        <begin position="539"/>
        <end position="557"/>
    </location>
</feature>
<dbReference type="Gene3D" id="1.20.1250.20">
    <property type="entry name" value="MFS general substrate transporter like domains"/>
    <property type="match status" value="1"/>
</dbReference>